<protein>
    <recommendedName>
        <fullName evidence="1">F-box domain-containing protein</fullName>
    </recommendedName>
</protein>
<keyword evidence="3" id="KW-1185">Reference proteome</keyword>
<dbReference type="Gene3D" id="3.80.10.10">
    <property type="entry name" value="Ribonuclease Inhibitor"/>
    <property type="match status" value="1"/>
</dbReference>
<dbReference type="Proteomes" id="UP000183567">
    <property type="component" value="Unassembled WGS sequence"/>
</dbReference>
<dbReference type="InterPro" id="IPR032675">
    <property type="entry name" value="LRR_dom_sf"/>
</dbReference>
<evidence type="ECO:0000313" key="3">
    <source>
        <dbReference type="Proteomes" id="UP000183567"/>
    </source>
</evidence>
<proteinExistence type="predicted"/>
<dbReference type="SUPFAM" id="SSF52047">
    <property type="entry name" value="RNI-like"/>
    <property type="match status" value="1"/>
</dbReference>
<name>A0A1J8Q6G1_9AGAM</name>
<accession>A0A1J8Q6G1</accession>
<feature type="domain" description="F-box" evidence="1">
    <location>
        <begin position="41"/>
        <end position="89"/>
    </location>
</feature>
<evidence type="ECO:0000313" key="2">
    <source>
        <dbReference type="EMBL" id="OJA15555.1"/>
    </source>
</evidence>
<reference evidence="2 3" key="1">
    <citation type="submission" date="2016-03" db="EMBL/GenBank/DDBJ databases">
        <title>Comparative genomics of the ectomycorrhizal sister species Rhizopogon vinicolor and Rhizopogon vesiculosus (Basidiomycota: Boletales) reveals a divergence of the mating type B locus.</title>
        <authorList>
            <person name="Mujic A.B."/>
            <person name="Kuo A."/>
            <person name="Tritt A."/>
            <person name="Lipzen A."/>
            <person name="Chen C."/>
            <person name="Johnson J."/>
            <person name="Sharma A."/>
            <person name="Barry K."/>
            <person name="Grigoriev I.V."/>
            <person name="Spatafora J.W."/>
        </authorList>
    </citation>
    <scope>NUCLEOTIDE SEQUENCE [LARGE SCALE GENOMIC DNA]</scope>
    <source>
        <strain evidence="2 3">AM-OR11-056</strain>
    </source>
</reference>
<dbReference type="AlphaFoldDB" id="A0A1J8Q6G1"/>
<evidence type="ECO:0000259" key="1">
    <source>
        <dbReference type="Pfam" id="PF12937"/>
    </source>
</evidence>
<dbReference type="STRING" id="180088.A0A1J8Q6G1"/>
<dbReference type="InterPro" id="IPR001810">
    <property type="entry name" value="F-box_dom"/>
</dbReference>
<comment type="caution">
    <text evidence="2">The sequence shown here is derived from an EMBL/GenBank/DDBJ whole genome shotgun (WGS) entry which is preliminary data.</text>
</comment>
<organism evidence="2 3">
    <name type="scientific">Rhizopogon vesiculosus</name>
    <dbReference type="NCBI Taxonomy" id="180088"/>
    <lineage>
        <taxon>Eukaryota</taxon>
        <taxon>Fungi</taxon>
        <taxon>Dikarya</taxon>
        <taxon>Basidiomycota</taxon>
        <taxon>Agaricomycotina</taxon>
        <taxon>Agaricomycetes</taxon>
        <taxon>Agaricomycetidae</taxon>
        <taxon>Boletales</taxon>
        <taxon>Suillineae</taxon>
        <taxon>Rhizopogonaceae</taxon>
        <taxon>Rhizopogon</taxon>
    </lineage>
</organism>
<dbReference type="OrthoDB" id="2663142at2759"/>
<gene>
    <name evidence="2" type="ORF">AZE42_08169</name>
</gene>
<dbReference type="Pfam" id="PF12937">
    <property type="entry name" value="F-box-like"/>
    <property type="match status" value="1"/>
</dbReference>
<sequence>MQVLSPPIVDVSESAFAQWDDESSHQPRTSQKSQLTTIIHICLLPTETLLEIFATIHDDSRLDSRVTIAALARTCKKFKEPALNTLWKNTTGFKPLFSCLRPNAEFVRARPKALRINKPSKGVTLSTPLSLEEWNIVGQYAQCIRSLTITSSQLVDDIDERVVQALISTPTSAPLFLNLHKLEWWDEEECFLPLLRSLFVPTIRSMKLGSALSQDAFSCYPLAPSFVKSALLASLGTRCPAIRELLCAYSDDSKAICEFIGGWEELLHLRTGVLDAQSLDQLASLPSLKSLHFRINDFGEAPYGNRTPTFTSQLTEVSITASAASLVTRCLTNIRFLSCQSVALHIKSNSELSDSDLDSDDSMDTVESPPLSVQGLMDSFSECFSSAVEHITIDFSNSGSRYKRELASRLIVFGFDAVASLLPFSRLTRLDLNQFCTSTISDATLKLMAQSWHRLEEIRFGSTTRRRETPSLTFIGLVHLIQHCRQLRDIEMSFCASAIDINCEPFSRTISNEKITSIFVGISPIVNPIAVAGQLHALMPNLTTVNVARMISLPPPFGLYKDGWSRVDEFLIVLTEGAKIRAKLGQVSHEYQLPD</sequence>
<dbReference type="EMBL" id="LVVM01003054">
    <property type="protein sequence ID" value="OJA15555.1"/>
    <property type="molecule type" value="Genomic_DNA"/>
</dbReference>